<keyword evidence="3" id="KW-1185">Reference proteome</keyword>
<dbReference type="Proteomes" id="UP000326272">
    <property type="component" value="Segment"/>
</dbReference>
<dbReference type="RefSeq" id="YP_010842490.1">
    <property type="nucleotide sequence ID" value="NC_079141.1"/>
</dbReference>
<dbReference type="InterPro" id="IPR009045">
    <property type="entry name" value="Zn_M74/Hedgehog-like"/>
</dbReference>
<name>A0A5J6T3U5_9CAUD</name>
<proteinExistence type="predicted"/>
<sequence length="187" mass="21129">MSFRTYGGYRYSENGWRICNSDETTVVTIAGMNLRVRSGYAAEALAAWVRWYHENVEPVDIYKPIDDWGWSFDNDVNNSNHLSGTAVDLNATQYPWGLRRMPADRIAKVRRGLALFEGIIFWGADWDRADEMHYQLNGGTASGDGASDKLADFVKRRIKDGRLVTTPTYSQATIDAYGQVAGRFGWV</sequence>
<feature type="domain" description="Peptidase M15C" evidence="1">
    <location>
        <begin position="77"/>
        <end position="136"/>
    </location>
</feature>
<dbReference type="Gene3D" id="3.30.1380.10">
    <property type="match status" value="1"/>
</dbReference>
<reference evidence="2 3" key="1">
    <citation type="submission" date="2019-08" db="EMBL/GenBank/DDBJ databases">
        <authorList>
            <person name="Birge L.R."/>
            <person name="Bivans L.D."/>
            <person name="Blakestad S.M."/>
            <person name="Chesley E.K."/>
            <person name="Frank J.E."/>
            <person name="Hoagland S."/>
            <person name="Hultquist J."/>
            <person name="Lee N.R."/>
            <person name="Pena P.B."/>
            <person name="Ramsey E.P."/>
            <person name="Chia C."/>
            <person name="Gurney S.M.R."/>
            <person name="Garlena R.A."/>
            <person name="Russell D.A."/>
            <person name="Pope W.H."/>
            <person name="Jacobs-Sera D."/>
            <person name="Hatfull G.F."/>
        </authorList>
    </citation>
    <scope>NUCLEOTIDE SEQUENCE [LARGE SCALE GENOMIC DNA]</scope>
</reference>
<dbReference type="KEGG" id="vg:80559282"/>
<dbReference type="EMBL" id="MN310549">
    <property type="protein sequence ID" value="QFG05096.1"/>
    <property type="molecule type" value="Genomic_DNA"/>
</dbReference>
<dbReference type="SUPFAM" id="SSF55166">
    <property type="entry name" value="Hedgehog/DD-peptidase"/>
    <property type="match status" value="1"/>
</dbReference>
<dbReference type="GO" id="GO:0008233">
    <property type="term" value="F:peptidase activity"/>
    <property type="evidence" value="ECO:0007669"/>
    <property type="project" value="InterPro"/>
</dbReference>
<dbReference type="InterPro" id="IPR039561">
    <property type="entry name" value="Peptidase_M15C"/>
</dbReference>
<organism evidence="2 3">
    <name type="scientific">Gordonia phage Gibbous</name>
    <dbReference type="NCBI Taxonomy" id="2652405"/>
    <lineage>
        <taxon>Viruses</taxon>
        <taxon>Duplodnaviria</taxon>
        <taxon>Heunggongvirae</taxon>
        <taxon>Uroviricota</taxon>
        <taxon>Caudoviricetes</taxon>
        <taxon>Aziravirus</taxon>
        <taxon>Aziravirus gibbous</taxon>
    </lineage>
</organism>
<protein>
    <submittedName>
        <fullName evidence="2">Lysin A, L-Ala-D-Glu peptidase domain</fullName>
    </submittedName>
</protein>
<gene>
    <name evidence="2" type="primary">20</name>
    <name evidence="2" type="ORF">SEA_GIBBOUS_20</name>
</gene>
<evidence type="ECO:0000313" key="3">
    <source>
        <dbReference type="Proteomes" id="UP000326272"/>
    </source>
</evidence>
<dbReference type="GeneID" id="80559282"/>
<accession>A0A5J6T3U5</accession>
<dbReference type="Pfam" id="PF13539">
    <property type="entry name" value="Peptidase_M15_4"/>
    <property type="match status" value="1"/>
</dbReference>
<evidence type="ECO:0000313" key="2">
    <source>
        <dbReference type="EMBL" id="QFG05096.1"/>
    </source>
</evidence>
<evidence type="ECO:0000259" key="1">
    <source>
        <dbReference type="Pfam" id="PF13539"/>
    </source>
</evidence>